<dbReference type="InterPro" id="IPR050324">
    <property type="entry name" value="CDP-alcohol_PTase-I"/>
</dbReference>
<evidence type="ECO:0000256" key="3">
    <source>
        <dbReference type="ARBA" id="ARBA00010441"/>
    </source>
</evidence>
<evidence type="ECO:0000256" key="7">
    <source>
        <dbReference type="ARBA" id="ARBA00022679"/>
    </source>
</evidence>
<keyword evidence="19" id="KW-1185">Reference proteome</keyword>
<proteinExistence type="inferred from homology"/>
<evidence type="ECO:0000256" key="11">
    <source>
        <dbReference type="ARBA" id="ARBA00023136"/>
    </source>
</evidence>
<dbReference type="PIRSF" id="PIRSF000847">
    <property type="entry name" value="Phos_ph_gly_syn"/>
    <property type="match status" value="1"/>
</dbReference>
<reference evidence="18 19" key="1">
    <citation type="submission" date="2016-06" db="EMBL/GenBank/DDBJ databases">
        <title>Complete genome sequence of a deep-branching marine Gamma Proteobacterium Woeseia oceani type strain XK5.</title>
        <authorList>
            <person name="Mu D."/>
            <person name="Du Z."/>
        </authorList>
    </citation>
    <scope>NUCLEOTIDE SEQUENCE [LARGE SCALE GENOMIC DNA]</scope>
    <source>
        <strain evidence="18 19">XK5</strain>
    </source>
</reference>
<evidence type="ECO:0000256" key="1">
    <source>
        <dbReference type="ARBA" id="ARBA00004141"/>
    </source>
</evidence>
<dbReference type="STRING" id="1548547.BA177_09000"/>
<dbReference type="GO" id="GO:0046474">
    <property type="term" value="P:glycerophospholipid biosynthetic process"/>
    <property type="evidence" value="ECO:0007669"/>
    <property type="project" value="TreeGrafter"/>
</dbReference>
<comment type="subcellular location">
    <subcellularLocation>
        <location evidence="1">Membrane</location>
        <topology evidence="1">Multi-pass membrane protein</topology>
    </subcellularLocation>
</comment>
<evidence type="ECO:0000256" key="12">
    <source>
        <dbReference type="ARBA" id="ARBA00023209"/>
    </source>
</evidence>
<dbReference type="AlphaFoldDB" id="A0A193LG24"/>
<keyword evidence="8 17" id="KW-0812">Transmembrane</keyword>
<dbReference type="OrthoDB" id="9796672at2"/>
<dbReference type="Gene3D" id="1.20.120.1760">
    <property type="match status" value="1"/>
</dbReference>
<dbReference type="GO" id="GO:0008444">
    <property type="term" value="F:CDP-diacylglycerol-glycerol-3-phosphate 3-phosphatidyltransferase activity"/>
    <property type="evidence" value="ECO:0007669"/>
    <property type="project" value="UniProtKB-UniRule"/>
</dbReference>
<comment type="pathway">
    <text evidence="2">Phospholipid metabolism; phosphatidylglycerol biosynthesis; phosphatidylglycerol from CDP-diacylglycerol: step 1/2.</text>
</comment>
<evidence type="ECO:0000313" key="19">
    <source>
        <dbReference type="Proteomes" id="UP000092695"/>
    </source>
</evidence>
<feature type="transmembrane region" description="Helical" evidence="17">
    <location>
        <begin position="152"/>
        <end position="175"/>
    </location>
</feature>
<name>A0A193LG24_9GAMM</name>
<evidence type="ECO:0000256" key="5">
    <source>
        <dbReference type="ARBA" id="ARBA00014944"/>
    </source>
</evidence>
<dbReference type="EMBL" id="CP016268">
    <property type="protein sequence ID" value="ANO51319.1"/>
    <property type="molecule type" value="Genomic_DNA"/>
</dbReference>
<keyword evidence="7 16" id="KW-0808">Transferase</keyword>
<evidence type="ECO:0000256" key="10">
    <source>
        <dbReference type="ARBA" id="ARBA00023098"/>
    </source>
</evidence>
<evidence type="ECO:0000256" key="2">
    <source>
        <dbReference type="ARBA" id="ARBA00005042"/>
    </source>
</evidence>
<evidence type="ECO:0000256" key="15">
    <source>
        <dbReference type="NCBIfam" id="TIGR00560"/>
    </source>
</evidence>
<keyword evidence="11 17" id="KW-0472">Membrane</keyword>
<evidence type="ECO:0000256" key="8">
    <source>
        <dbReference type="ARBA" id="ARBA00022692"/>
    </source>
</evidence>
<sequence>MKLNLAIILTLIRILAIPVVVVCFYSSIPNARPIAGIVFGLAAITDLLDGYVARRFGQISRFGEFLDPVADKLMVAIVLVLLVQSDPRSYVDVIAMIIIGREITVSALREWMATIGLRSNVKVSWGGKVKTTLQMFGIAFMVYQNYLFGLDMYNLGFALLLAAAGMTLWSMYVYLRAAWPSMQADH</sequence>
<dbReference type="InterPro" id="IPR000462">
    <property type="entry name" value="CDP-OH_P_trans"/>
</dbReference>
<evidence type="ECO:0000313" key="18">
    <source>
        <dbReference type="EMBL" id="ANO51319.1"/>
    </source>
</evidence>
<evidence type="ECO:0000256" key="16">
    <source>
        <dbReference type="RuleBase" id="RU003750"/>
    </source>
</evidence>
<dbReference type="PANTHER" id="PTHR14269">
    <property type="entry name" value="CDP-DIACYLGLYCEROL--GLYCEROL-3-PHOSPHATE 3-PHOSPHATIDYLTRANSFERASE-RELATED"/>
    <property type="match status" value="1"/>
</dbReference>
<evidence type="ECO:0000256" key="14">
    <source>
        <dbReference type="ARBA" id="ARBA00048586"/>
    </source>
</evidence>
<feature type="transmembrane region" description="Helical" evidence="17">
    <location>
        <begin position="7"/>
        <end position="28"/>
    </location>
</feature>
<keyword evidence="13" id="KW-1208">Phospholipid metabolism</keyword>
<keyword evidence="6" id="KW-0444">Lipid biosynthesis</keyword>
<keyword evidence="10" id="KW-0443">Lipid metabolism</keyword>
<comment type="similarity">
    <text evidence="3 16">Belongs to the CDP-alcohol phosphatidyltransferase class-I family.</text>
</comment>
<feature type="transmembrane region" description="Helical" evidence="17">
    <location>
        <begin position="34"/>
        <end position="53"/>
    </location>
</feature>
<keyword evidence="9 17" id="KW-1133">Transmembrane helix</keyword>
<dbReference type="PROSITE" id="PS00379">
    <property type="entry name" value="CDP_ALCOHOL_P_TRANSF"/>
    <property type="match status" value="1"/>
</dbReference>
<dbReference type="Pfam" id="PF01066">
    <property type="entry name" value="CDP-OH_P_transf"/>
    <property type="match status" value="1"/>
</dbReference>
<dbReference type="InterPro" id="IPR048254">
    <property type="entry name" value="CDP_ALCOHOL_P_TRANSF_CS"/>
</dbReference>
<dbReference type="InterPro" id="IPR004570">
    <property type="entry name" value="Phosphatidylglycerol_P_synth"/>
</dbReference>
<evidence type="ECO:0000256" key="13">
    <source>
        <dbReference type="ARBA" id="ARBA00023264"/>
    </source>
</evidence>
<protein>
    <recommendedName>
        <fullName evidence="5 15">CDP-diacylglycerol--glycerol-3-phosphate 3-phosphatidyltransferase</fullName>
        <ecNumber evidence="4 15">2.7.8.5</ecNumber>
    </recommendedName>
</protein>
<dbReference type="EC" id="2.7.8.5" evidence="4 15"/>
<evidence type="ECO:0000256" key="9">
    <source>
        <dbReference type="ARBA" id="ARBA00022989"/>
    </source>
</evidence>
<dbReference type="Proteomes" id="UP000092695">
    <property type="component" value="Chromosome"/>
</dbReference>
<dbReference type="GO" id="GO:0016020">
    <property type="term" value="C:membrane"/>
    <property type="evidence" value="ECO:0007669"/>
    <property type="project" value="UniProtKB-SubCell"/>
</dbReference>
<accession>A0A193LG24</accession>
<dbReference type="RefSeq" id="WP_068615557.1">
    <property type="nucleotide sequence ID" value="NZ_CP016268.1"/>
</dbReference>
<evidence type="ECO:0000256" key="17">
    <source>
        <dbReference type="SAM" id="Phobius"/>
    </source>
</evidence>
<dbReference type="NCBIfam" id="TIGR00560">
    <property type="entry name" value="pgsA"/>
    <property type="match status" value="1"/>
</dbReference>
<organism evidence="18 19">
    <name type="scientific">Woeseia oceani</name>
    <dbReference type="NCBI Taxonomy" id="1548547"/>
    <lineage>
        <taxon>Bacteria</taxon>
        <taxon>Pseudomonadati</taxon>
        <taxon>Pseudomonadota</taxon>
        <taxon>Gammaproteobacteria</taxon>
        <taxon>Woeseiales</taxon>
        <taxon>Woeseiaceae</taxon>
        <taxon>Woeseia</taxon>
    </lineage>
</organism>
<dbReference type="KEGG" id="woc:BA177_09000"/>
<evidence type="ECO:0000256" key="6">
    <source>
        <dbReference type="ARBA" id="ARBA00022516"/>
    </source>
</evidence>
<keyword evidence="12" id="KW-0594">Phospholipid biosynthesis</keyword>
<evidence type="ECO:0000256" key="4">
    <source>
        <dbReference type="ARBA" id="ARBA00013170"/>
    </source>
</evidence>
<dbReference type="PANTHER" id="PTHR14269:SF62">
    <property type="entry name" value="CDP-DIACYLGLYCEROL--GLYCEROL-3-PHOSPHATE 3-PHOSPHATIDYLTRANSFERASE 1, CHLOROPLASTIC"/>
    <property type="match status" value="1"/>
</dbReference>
<dbReference type="InterPro" id="IPR043130">
    <property type="entry name" value="CDP-OH_PTrfase_TM_dom"/>
</dbReference>
<comment type="catalytic activity">
    <reaction evidence="14">
        <text>a CDP-1,2-diacyl-sn-glycerol + sn-glycerol 3-phosphate = a 1,2-diacyl-sn-glycero-3-phospho-(1'-sn-glycero-3'-phosphate) + CMP + H(+)</text>
        <dbReference type="Rhea" id="RHEA:12593"/>
        <dbReference type="ChEBI" id="CHEBI:15378"/>
        <dbReference type="ChEBI" id="CHEBI:57597"/>
        <dbReference type="ChEBI" id="CHEBI:58332"/>
        <dbReference type="ChEBI" id="CHEBI:60110"/>
        <dbReference type="ChEBI" id="CHEBI:60377"/>
        <dbReference type="EC" id="2.7.8.5"/>
    </reaction>
</comment>
<gene>
    <name evidence="18" type="ORF">BA177_09000</name>
</gene>